<evidence type="ECO:0000256" key="2">
    <source>
        <dbReference type="ARBA" id="ARBA00008913"/>
    </source>
</evidence>
<evidence type="ECO:0000256" key="4">
    <source>
        <dbReference type="ARBA" id="ARBA00022853"/>
    </source>
</evidence>
<comment type="subcellular location">
    <subcellularLocation>
        <location evidence="1">Nucleus</location>
    </subcellularLocation>
</comment>
<feature type="compositionally biased region" description="Polar residues" evidence="9">
    <location>
        <begin position="929"/>
        <end position="949"/>
    </location>
</feature>
<evidence type="ECO:0000313" key="12">
    <source>
        <dbReference type="EMBL" id="KAF9791148.1"/>
    </source>
</evidence>
<comment type="similarity">
    <text evidence="2">Belongs to the EAF1 family.</text>
</comment>
<dbReference type="CDD" id="cd00167">
    <property type="entry name" value="SANT"/>
    <property type="match status" value="1"/>
</dbReference>
<gene>
    <name evidence="12" type="ORF">BJ322DRAFT_429411</name>
</gene>
<feature type="compositionally biased region" description="Polar residues" evidence="9">
    <location>
        <begin position="1043"/>
        <end position="1067"/>
    </location>
</feature>
<keyword evidence="3" id="KW-0227">DNA damage</keyword>
<keyword evidence="5" id="KW-0234">DNA repair</keyword>
<name>A0A9P6LBD6_9AGAM</name>
<protein>
    <recommendedName>
        <fullName evidence="8">Vacuolar import and degradation protein 21</fullName>
    </recommendedName>
</protein>
<dbReference type="Gene3D" id="1.10.10.60">
    <property type="entry name" value="Homeodomain-like"/>
    <property type="match status" value="1"/>
</dbReference>
<keyword evidence="4" id="KW-0156">Chromatin regulator</keyword>
<dbReference type="InterPro" id="IPR001005">
    <property type="entry name" value="SANT/Myb"/>
</dbReference>
<evidence type="ECO:0000256" key="8">
    <source>
        <dbReference type="ARBA" id="ARBA00029670"/>
    </source>
</evidence>
<comment type="function">
    <text evidence="7">Component of the NuA4 histone acetyltransferase complex which is involved in transcriptional activation of selected genes principally by acetylation of nucleosomal histone H4 and H2A. The NuA4 complex is also involved in DNA repair.</text>
</comment>
<evidence type="ECO:0000256" key="5">
    <source>
        <dbReference type="ARBA" id="ARBA00023204"/>
    </source>
</evidence>
<keyword evidence="13" id="KW-1185">Reference proteome</keyword>
<dbReference type="OrthoDB" id="3268826at2759"/>
<evidence type="ECO:0000256" key="9">
    <source>
        <dbReference type="SAM" id="MobiDB-lite"/>
    </source>
</evidence>
<proteinExistence type="inferred from homology"/>
<organism evidence="12 13">
    <name type="scientific">Thelephora terrestris</name>
    <dbReference type="NCBI Taxonomy" id="56493"/>
    <lineage>
        <taxon>Eukaryota</taxon>
        <taxon>Fungi</taxon>
        <taxon>Dikarya</taxon>
        <taxon>Basidiomycota</taxon>
        <taxon>Agaricomycotina</taxon>
        <taxon>Agaricomycetes</taxon>
        <taxon>Thelephorales</taxon>
        <taxon>Thelephoraceae</taxon>
        <taxon>Thelephora</taxon>
    </lineage>
</organism>
<feature type="domain" description="HSA" evidence="11">
    <location>
        <begin position="246"/>
        <end position="325"/>
    </location>
</feature>
<dbReference type="InterPro" id="IPR009057">
    <property type="entry name" value="Homeodomain-like_sf"/>
</dbReference>
<reference evidence="12" key="2">
    <citation type="submission" date="2020-11" db="EMBL/GenBank/DDBJ databases">
        <authorList>
            <consortium name="DOE Joint Genome Institute"/>
            <person name="Kuo A."/>
            <person name="Miyauchi S."/>
            <person name="Kiss E."/>
            <person name="Drula E."/>
            <person name="Kohler A."/>
            <person name="Sanchez-Garcia M."/>
            <person name="Andreopoulos B."/>
            <person name="Barry K.W."/>
            <person name="Bonito G."/>
            <person name="Buee M."/>
            <person name="Carver A."/>
            <person name="Chen C."/>
            <person name="Cichocki N."/>
            <person name="Clum A."/>
            <person name="Culley D."/>
            <person name="Crous P.W."/>
            <person name="Fauchery L."/>
            <person name="Girlanda M."/>
            <person name="Hayes R."/>
            <person name="Keri Z."/>
            <person name="Labutti K."/>
            <person name="Lipzen A."/>
            <person name="Lombard V."/>
            <person name="Magnuson J."/>
            <person name="Maillard F."/>
            <person name="Morin E."/>
            <person name="Murat C."/>
            <person name="Nolan M."/>
            <person name="Ohm R."/>
            <person name="Pangilinan J."/>
            <person name="Pereira M."/>
            <person name="Perotto S."/>
            <person name="Peter M."/>
            <person name="Riley R."/>
            <person name="Sitrit Y."/>
            <person name="Stielow B."/>
            <person name="Szollosi G."/>
            <person name="Zifcakova L."/>
            <person name="Stursova M."/>
            <person name="Spatafora J.W."/>
            <person name="Tedersoo L."/>
            <person name="Vaario L.-M."/>
            <person name="Yamada A."/>
            <person name="Yan M."/>
            <person name="Wang P."/>
            <person name="Xu J."/>
            <person name="Bruns T."/>
            <person name="Baldrian P."/>
            <person name="Vilgalys R."/>
            <person name="Henrissat B."/>
            <person name="Grigoriev I.V."/>
            <person name="Hibbett D."/>
            <person name="Nagy L.G."/>
            <person name="Martin F.M."/>
        </authorList>
    </citation>
    <scope>NUCLEOTIDE SEQUENCE</scope>
    <source>
        <strain evidence="12">UH-Tt-Lm1</strain>
    </source>
</reference>
<keyword evidence="6" id="KW-0539">Nucleus</keyword>
<dbReference type="PANTHER" id="PTHR46459:SF1">
    <property type="entry name" value="E1A-BINDING PROTEIN P400"/>
    <property type="match status" value="1"/>
</dbReference>
<feature type="compositionally biased region" description="Acidic residues" evidence="9">
    <location>
        <begin position="350"/>
        <end position="361"/>
    </location>
</feature>
<evidence type="ECO:0000256" key="7">
    <source>
        <dbReference type="ARBA" id="ARBA00025178"/>
    </source>
</evidence>
<feature type="region of interest" description="Disordered" evidence="9">
    <location>
        <begin position="323"/>
        <end position="361"/>
    </location>
</feature>
<dbReference type="GO" id="GO:0003682">
    <property type="term" value="F:chromatin binding"/>
    <property type="evidence" value="ECO:0007669"/>
    <property type="project" value="TreeGrafter"/>
</dbReference>
<dbReference type="SMART" id="SM00573">
    <property type="entry name" value="HSA"/>
    <property type="match status" value="1"/>
</dbReference>
<reference evidence="12" key="1">
    <citation type="journal article" date="2020" name="Nat. Commun.">
        <title>Large-scale genome sequencing of mycorrhizal fungi provides insights into the early evolution of symbiotic traits.</title>
        <authorList>
            <person name="Miyauchi S."/>
            <person name="Kiss E."/>
            <person name="Kuo A."/>
            <person name="Drula E."/>
            <person name="Kohler A."/>
            <person name="Sanchez-Garcia M."/>
            <person name="Morin E."/>
            <person name="Andreopoulos B."/>
            <person name="Barry K.W."/>
            <person name="Bonito G."/>
            <person name="Buee M."/>
            <person name="Carver A."/>
            <person name="Chen C."/>
            <person name="Cichocki N."/>
            <person name="Clum A."/>
            <person name="Culley D."/>
            <person name="Crous P.W."/>
            <person name="Fauchery L."/>
            <person name="Girlanda M."/>
            <person name="Hayes R.D."/>
            <person name="Keri Z."/>
            <person name="LaButti K."/>
            <person name="Lipzen A."/>
            <person name="Lombard V."/>
            <person name="Magnuson J."/>
            <person name="Maillard F."/>
            <person name="Murat C."/>
            <person name="Nolan M."/>
            <person name="Ohm R.A."/>
            <person name="Pangilinan J."/>
            <person name="Pereira M.F."/>
            <person name="Perotto S."/>
            <person name="Peter M."/>
            <person name="Pfister S."/>
            <person name="Riley R."/>
            <person name="Sitrit Y."/>
            <person name="Stielow J.B."/>
            <person name="Szollosi G."/>
            <person name="Zifcakova L."/>
            <person name="Stursova M."/>
            <person name="Spatafora J.W."/>
            <person name="Tedersoo L."/>
            <person name="Vaario L.M."/>
            <person name="Yamada A."/>
            <person name="Yan M."/>
            <person name="Wang P."/>
            <person name="Xu J."/>
            <person name="Bruns T."/>
            <person name="Baldrian P."/>
            <person name="Vilgalys R."/>
            <person name="Dunand C."/>
            <person name="Henrissat B."/>
            <person name="Grigoriev I.V."/>
            <person name="Hibbett D."/>
            <person name="Nagy L.G."/>
            <person name="Martin F.M."/>
        </authorList>
    </citation>
    <scope>NUCLEOTIDE SEQUENCE</scope>
    <source>
        <strain evidence="12">UH-Tt-Lm1</strain>
    </source>
</reference>
<dbReference type="PROSITE" id="PS50090">
    <property type="entry name" value="MYB_LIKE"/>
    <property type="match status" value="1"/>
</dbReference>
<evidence type="ECO:0000313" key="13">
    <source>
        <dbReference type="Proteomes" id="UP000736335"/>
    </source>
</evidence>
<evidence type="ECO:0000256" key="6">
    <source>
        <dbReference type="ARBA" id="ARBA00023242"/>
    </source>
</evidence>
<feature type="region of interest" description="Disordered" evidence="9">
    <location>
        <begin position="1015"/>
        <end position="1067"/>
    </location>
</feature>
<dbReference type="AlphaFoldDB" id="A0A9P6LBD6"/>
<accession>A0A9P6LBD6</accession>
<dbReference type="Pfam" id="PF07529">
    <property type="entry name" value="HSA"/>
    <property type="match status" value="1"/>
</dbReference>
<evidence type="ECO:0000259" key="10">
    <source>
        <dbReference type="PROSITE" id="PS50090"/>
    </source>
</evidence>
<dbReference type="PANTHER" id="PTHR46459">
    <property type="entry name" value="E1A-BINDING PROTEIN P400-RELATED"/>
    <property type="match status" value="1"/>
</dbReference>
<sequence>MSPRSLTPTEIVPATPIPVMEEARSPSRVFYPRSFPPNPFNSFSAPVSPTFEEEQDAHVDVVIISDEEEVQSLDSHIDNFPRTPSPTIPIAIDTALLHRSPDRPMIVAPPSPAHDPQYNFDAEFSFDPVKPPAKNDLPYNLPLLNSLPPEFRKKTTRIQRKREKEKERERERNEIRKEKEEWAPMGMARWRALLRANPTWQHLARSTKSLTTKDWNVALTELRLIRTFDRIDMLKDSGRWSFRQPKKQRGLSGLIKTHWDYLMDEMKWMRIDFREERKWKIAVAYTLALAVQEWHEAGSAEERIRRGICIVWSKNLEEDMLVSSDAEGSRAVPIDLPRQRQLSDSMQVVEESDDGSDEEDKDNAIIADADGEEQEGVIGAELAQEPENMKVEDNFDFTAALQAAPSTEPRDQVETGVNSSRQNSREGSDPTPPGLRFTSENPMMCFGNNGLSAATQGAMRERVAFMDLNKVFLDVDDLGLTNLIPKPSAEEVPDYVPPTIDLVALFRDVQAYGLSEPVPVAIQLDLKKNRREREDFSRRVDEANATKLVPVSQFMFCRPTVISALQPSRHWRDGDWIGLGESPVHPTDIPPFSQEFACNLFERNGYSNLTVRPPTTDPKRVQESRIADQLWTTHDDQLLKDLFGTYGSNWTLIADCLNALRHVVSTDVRTNWDCYYRFVAMNTKQQEQDPSSNQMTTRTKRQFSLGLDTSGLNADNKKKRRHFVVLDAIRRLAKKKDHAAKVLAAQTKRQTGIHETHNQINSMAKLTPQELSRKKEYSDLLLRRQAEDARNRQLREQQARLQGTAGAAAVNRNALQFPNGVGQTVPPIRSQVNISQQQRLAAALQHQLSQSGTRLSPQQQQQLMQAQVRVLEAQQQAQAQAQGQQGQSPAPQQPQTGQTQIQQPAIQIQTHNLPTQPATQPIVTTMQFANGTSASPTPQQAVSSSSGTPVSVNGSANGNGGAATQRPASGQNQEATTMPSPLDPDAAATITSVGARPVASYYNALQTLQSMFEANDGVTVNPNPNGSTQTRFQATPQGAHRQQPLQQQTRLSPSQNHAQAATYPPQS</sequence>
<evidence type="ECO:0000256" key="3">
    <source>
        <dbReference type="ARBA" id="ARBA00022763"/>
    </source>
</evidence>
<feature type="region of interest" description="Disordered" evidence="9">
    <location>
        <begin position="929"/>
        <end position="987"/>
    </location>
</feature>
<dbReference type="Pfam" id="PF13921">
    <property type="entry name" value="Myb_DNA-bind_6"/>
    <property type="match status" value="1"/>
</dbReference>
<dbReference type="Proteomes" id="UP000736335">
    <property type="component" value="Unassembled WGS sequence"/>
</dbReference>
<dbReference type="GO" id="GO:0035267">
    <property type="term" value="C:NuA4 histone acetyltransferase complex"/>
    <property type="evidence" value="ECO:0007669"/>
    <property type="project" value="UniProtKB-ARBA"/>
</dbReference>
<feature type="compositionally biased region" description="Polar residues" evidence="9">
    <location>
        <begin position="1015"/>
        <end position="1036"/>
    </location>
</feature>
<dbReference type="GO" id="GO:0005634">
    <property type="term" value="C:nucleus"/>
    <property type="evidence" value="ECO:0007669"/>
    <property type="project" value="UniProtKB-SubCell"/>
</dbReference>
<dbReference type="PROSITE" id="PS51204">
    <property type="entry name" value="HSA"/>
    <property type="match status" value="1"/>
</dbReference>
<feature type="region of interest" description="Disordered" evidence="9">
    <location>
        <begin position="404"/>
        <end position="439"/>
    </location>
</feature>
<evidence type="ECO:0000256" key="1">
    <source>
        <dbReference type="ARBA" id="ARBA00004123"/>
    </source>
</evidence>
<feature type="domain" description="Myb-like" evidence="10">
    <location>
        <begin position="631"/>
        <end position="676"/>
    </location>
</feature>
<dbReference type="InterPro" id="IPR014012">
    <property type="entry name" value="HSA_dom"/>
</dbReference>
<dbReference type="SUPFAM" id="SSF46689">
    <property type="entry name" value="Homeodomain-like"/>
    <property type="match status" value="1"/>
</dbReference>
<dbReference type="GO" id="GO:0006325">
    <property type="term" value="P:chromatin organization"/>
    <property type="evidence" value="ECO:0007669"/>
    <property type="project" value="UniProtKB-KW"/>
</dbReference>
<dbReference type="EMBL" id="WIUZ02000002">
    <property type="protein sequence ID" value="KAF9791148.1"/>
    <property type="molecule type" value="Genomic_DNA"/>
</dbReference>
<evidence type="ECO:0000259" key="11">
    <source>
        <dbReference type="PROSITE" id="PS51204"/>
    </source>
</evidence>
<comment type="caution">
    <text evidence="12">The sequence shown here is derived from an EMBL/GenBank/DDBJ whole genome shotgun (WGS) entry which is preliminary data.</text>
</comment>
<dbReference type="SMART" id="SM00717">
    <property type="entry name" value="SANT"/>
    <property type="match status" value="1"/>
</dbReference>
<feature type="region of interest" description="Disordered" evidence="9">
    <location>
        <begin position="879"/>
        <end position="903"/>
    </location>
</feature>
<feature type="compositionally biased region" description="Polar residues" evidence="9">
    <location>
        <begin position="966"/>
        <end position="979"/>
    </location>
</feature>
<dbReference type="GO" id="GO:0006281">
    <property type="term" value="P:DNA repair"/>
    <property type="evidence" value="ECO:0007669"/>
    <property type="project" value="UniProtKB-KW"/>
</dbReference>